<dbReference type="InterPro" id="IPR022675">
    <property type="entry name" value="G6P_DH_C"/>
</dbReference>
<dbReference type="InterPro" id="IPR001282">
    <property type="entry name" value="G6P_DH"/>
</dbReference>
<evidence type="ECO:0000256" key="6">
    <source>
        <dbReference type="ARBA" id="ARBA00023277"/>
    </source>
</evidence>
<feature type="binding site" evidence="7">
    <location>
        <position position="149"/>
    </location>
    <ligand>
        <name>NADP(+)</name>
        <dbReference type="ChEBI" id="CHEBI:58349"/>
    </ligand>
</feature>
<dbReference type="PIRSF" id="PIRSF000110">
    <property type="entry name" value="G6PD"/>
    <property type="match status" value="1"/>
</dbReference>
<feature type="binding site" evidence="7">
    <location>
        <position position="179"/>
    </location>
    <ligand>
        <name>substrate</name>
    </ligand>
</feature>
<sequence length="497" mass="55313">MAQIIPVDIFDIVVFGGTGDLALRKLMPSLFLRDHDGQIPDGSRILGVSRSDLSSADYVARLRAGLEQHLDQDDLDDGTWQRFSARIAHVRLDATKAEGWDGLVQDLKDGEDRSRVFYLATSPDLFGPICRNLKTAGVVTPKARVVLEKPIGRDLESACRINDEVGTVFNEDQIFRIDHYLGKETVQNLMALRFANSLFEPLWTSASIDHIQITVAETIGVGGRSGYYDRSGALRDMVQNHLLQLLCLVAMEPPVRLDKDSVRDEKLKVLQALRPIADGDVGVKTVSGQYRSGAVDGQAVPGYQDELNAEADGDAPESNTETFVVIKAEVENWRWAGVPFYLRTGKRLPKRSSEIIIQFRPVPHSIFEQGAGEVVANRLVIRLQPDEGVTLNLMTKDPGPGGLRLRPAPLNLSFAETFKVRYPDAYERLLMDVVRGNPTLFMRRDEVEAAWSWVEPILEGWQRGSERPKAYTAGTWGPSAAIALIERDGRTWHDDAD</sequence>
<dbReference type="AlphaFoldDB" id="A0A545TGQ3"/>
<feature type="binding site" evidence="7">
    <location>
        <position position="346"/>
    </location>
    <ligand>
        <name>substrate</name>
    </ligand>
</feature>
<dbReference type="Proteomes" id="UP000315252">
    <property type="component" value="Unassembled WGS sequence"/>
</dbReference>
<keyword evidence="5 7" id="KW-0560">Oxidoreductase</keyword>
<feature type="binding site" evidence="7">
    <location>
        <position position="183"/>
    </location>
    <ligand>
        <name>substrate</name>
    </ligand>
</feature>
<organism evidence="10 11">
    <name type="scientific">Denitrobaculum tricleocarpae</name>
    <dbReference type="NCBI Taxonomy" id="2591009"/>
    <lineage>
        <taxon>Bacteria</taxon>
        <taxon>Pseudomonadati</taxon>
        <taxon>Pseudomonadota</taxon>
        <taxon>Alphaproteobacteria</taxon>
        <taxon>Rhodospirillales</taxon>
        <taxon>Rhodospirillaceae</taxon>
        <taxon>Denitrobaculum</taxon>
    </lineage>
</organism>
<reference evidence="10 11" key="1">
    <citation type="submission" date="2019-06" db="EMBL/GenBank/DDBJ databases">
        <title>Whole genome sequence for Rhodospirillaceae sp. R148.</title>
        <authorList>
            <person name="Wang G."/>
        </authorList>
    </citation>
    <scope>NUCLEOTIDE SEQUENCE [LARGE SCALE GENOMIC DNA]</scope>
    <source>
        <strain evidence="10 11">R148</strain>
    </source>
</reference>
<comment type="function">
    <text evidence="7">Catalyzes the oxidation of glucose 6-phosphate to 6-phosphogluconolactone.</text>
</comment>
<dbReference type="InterPro" id="IPR019796">
    <property type="entry name" value="G6P_DH_AS"/>
</dbReference>
<comment type="caution">
    <text evidence="7">Lacks conserved residue(s) required for the propagation of feature annotation.</text>
</comment>
<gene>
    <name evidence="7 10" type="primary">zwf</name>
    <name evidence="10" type="ORF">FKG95_22030</name>
</gene>
<protein>
    <recommendedName>
        <fullName evidence="7">Glucose-6-phosphate 1-dehydrogenase</fullName>
        <shortName evidence="7">G6PD</shortName>
        <ecNumber evidence="7">1.1.1.49</ecNumber>
    </recommendedName>
</protein>
<feature type="binding site" evidence="7">
    <location>
        <position position="217"/>
    </location>
    <ligand>
        <name>substrate</name>
    </ligand>
</feature>
<dbReference type="PROSITE" id="PS00069">
    <property type="entry name" value="G6P_DEHYDROGENASE"/>
    <property type="match status" value="1"/>
</dbReference>
<feature type="domain" description="Glucose-6-phosphate dehydrogenase C-terminal" evidence="9">
    <location>
        <begin position="190"/>
        <end position="493"/>
    </location>
</feature>
<keyword evidence="6 7" id="KW-0119">Carbohydrate metabolism</keyword>
<dbReference type="PANTHER" id="PTHR23429:SF0">
    <property type="entry name" value="GLUCOSE-6-PHOSPHATE 1-DEHYDROGENASE"/>
    <property type="match status" value="1"/>
</dbReference>
<evidence type="ECO:0000256" key="5">
    <source>
        <dbReference type="ARBA" id="ARBA00023002"/>
    </source>
</evidence>
<dbReference type="PANTHER" id="PTHR23429">
    <property type="entry name" value="GLUCOSE-6-PHOSPHATE 1-DEHYDROGENASE G6PD"/>
    <property type="match status" value="1"/>
</dbReference>
<evidence type="ECO:0000313" key="11">
    <source>
        <dbReference type="Proteomes" id="UP000315252"/>
    </source>
</evidence>
<dbReference type="Gene3D" id="3.30.360.10">
    <property type="entry name" value="Dihydrodipicolinate Reductase, domain 2"/>
    <property type="match status" value="1"/>
</dbReference>
<evidence type="ECO:0000256" key="2">
    <source>
        <dbReference type="ARBA" id="ARBA00009975"/>
    </source>
</evidence>
<evidence type="ECO:0000259" key="8">
    <source>
        <dbReference type="Pfam" id="PF00479"/>
    </source>
</evidence>
<dbReference type="GO" id="GO:0006006">
    <property type="term" value="P:glucose metabolic process"/>
    <property type="evidence" value="ECO:0007669"/>
    <property type="project" value="UniProtKB-KW"/>
</dbReference>
<keyword evidence="4 7" id="KW-0521">NADP</keyword>
<evidence type="ECO:0000256" key="4">
    <source>
        <dbReference type="ARBA" id="ARBA00022857"/>
    </source>
</evidence>
<keyword evidence="3 7" id="KW-0313">Glucose metabolism</keyword>
<dbReference type="UniPathway" id="UPA00115">
    <property type="reaction ID" value="UER00408"/>
</dbReference>
<dbReference type="HAMAP" id="MF_00966">
    <property type="entry name" value="G6PD"/>
    <property type="match status" value="1"/>
</dbReference>
<evidence type="ECO:0000259" key="9">
    <source>
        <dbReference type="Pfam" id="PF02781"/>
    </source>
</evidence>
<comment type="caution">
    <text evidence="10">The sequence shown here is derived from an EMBL/GenBank/DDBJ whole genome shotgun (WGS) entry which is preliminary data.</text>
</comment>
<keyword evidence="11" id="KW-1185">Reference proteome</keyword>
<dbReference type="NCBIfam" id="TIGR00871">
    <property type="entry name" value="zwf"/>
    <property type="match status" value="1"/>
</dbReference>
<dbReference type="InterPro" id="IPR022674">
    <property type="entry name" value="G6P_DH_NAD-bd"/>
</dbReference>
<comment type="similarity">
    <text evidence="2 7">Belongs to the glucose-6-phosphate dehydrogenase family.</text>
</comment>
<dbReference type="RefSeq" id="WP_142898574.1">
    <property type="nucleotide sequence ID" value="NZ_ML660059.1"/>
</dbReference>
<evidence type="ECO:0000313" key="10">
    <source>
        <dbReference type="EMBL" id="TQV76311.1"/>
    </source>
</evidence>
<dbReference type="GO" id="GO:0009051">
    <property type="term" value="P:pentose-phosphate shunt, oxidative branch"/>
    <property type="evidence" value="ECO:0007669"/>
    <property type="project" value="TreeGrafter"/>
</dbReference>
<dbReference type="GO" id="GO:0050661">
    <property type="term" value="F:NADP binding"/>
    <property type="evidence" value="ECO:0007669"/>
    <property type="project" value="UniProtKB-UniRule"/>
</dbReference>
<dbReference type="Pfam" id="PF02781">
    <property type="entry name" value="G6PD_C"/>
    <property type="match status" value="1"/>
</dbReference>
<dbReference type="SUPFAM" id="SSF55347">
    <property type="entry name" value="Glyceraldehyde-3-phosphate dehydrogenase-like, C-terminal domain"/>
    <property type="match status" value="1"/>
</dbReference>
<feature type="binding site" evidence="7">
    <location>
        <position position="236"/>
    </location>
    <ligand>
        <name>substrate</name>
    </ligand>
</feature>
<dbReference type="GO" id="GO:0005829">
    <property type="term" value="C:cytosol"/>
    <property type="evidence" value="ECO:0007669"/>
    <property type="project" value="TreeGrafter"/>
</dbReference>
<proteinExistence type="inferred from homology"/>
<evidence type="ECO:0000256" key="1">
    <source>
        <dbReference type="ARBA" id="ARBA00004937"/>
    </source>
</evidence>
<feature type="active site" description="Proton acceptor" evidence="7">
    <location>
        <position position="241"/>
    </location>
</feature>
<dbReference type="EC" id="1.1.1.49" evidence="7"/>
<feature type="domain" description="Glucose-6-phosphate dehydrogenase NAD-binding" evidence="8">
    <location>
        <begin position="13"/>
        <end position="188"/>
    </location>
</feature>
<dbReference type="OrthoDB" id="9802739at2"/>
<dbReference type="InterPro" id="IPR036291">
    <property type="entry name" value="NAD(P)-bd_dom_sf"/>
</dbReference>
<dbReference type="GO" id="GO:0004345">
    <property type="term" value="F:glucose-6-phosphate dehydrogenase activity"/>
    <property type="evidence" value="ECO:0007669"/>
    <property type="project" value="UniProtKB-UniRule"/>
</dbReference>
<comment type="catalytic activity">
    <reaction evidence="7">
        <text>D-glucose 6-phosphate + NADP(+) = 6-phospho-D-glucono-1,5-lactone + NADPH + H(+)</text>
        <dbReference type="Rhea" id="RHEA:15841"/>
        <dbReference type="ChEBI" id="CHEBI:15378"/>
        <dbReference type="ChEBI" id="CHEBI:57783"/>
        <dbReference type="ChEBI" id="CHEBI:57955"/>
        <dbReference type="ChEBI" id="CHEBI:58349"/>
        <dbReference type="ChEBI" id="CHEBI:61548"/>
        <dbReference type="EC" id="1.1.1.49"/>
    </reaction>
</comment>
<comment type="pathway">
    <text evidence="1 7">Carbohydrate degradation; pentose phosphate pathway; D-ribulose 5-phosphate from D-glucose 6-phosphate (oxidative stage): step 1/3.</text>
</comment>
<dbReference type="EMBL" id="VHSH01000008">
    <property type="protein sequence ID" value="TQV76311.1"/>
    <property type="molecule type" value="Genomic_DNA"/>
</dbReference>
<name>A0A545TGQ3_9PROT</name>
<dbReference type="SUPFAM" id="SSF51735">
    <property type="entry name" value="NAD(P)-binding Rossmann-fold domains"/>
    <property type="match status" value="1"/>
</dbReference>
<evidence type="ECO:0000256" key="3">
    <source>
        <dbReference type="ARBA" id="ARBA00022526"/>
    </source>
</evidence>
<evidence type="ECO:0000256" key="7">
    <source>
        <dbReference type="HAMAP-Rule" id="MF_00966"/>
    </source>
</evidence>
<dbReference type="PRINTS" id="PR00079">
    <property type="entry name" value="G6PDHDRGNASE"/>
</dbReference>
<dbReference type="Pfam" id="PF00479">
    <property type="entry name" value="G6PD_N"/>
    <property type="match status" value="1"/>
</dbReference>
<accession>A0A545TGQ3</accession>
<dbReference type="Gene3D" id="3.40.50.720">
    <property type="entry name" value="NAD(P)-binding Rossmann-like Domain"/>
    <property type="match status" value="1"/>
</dbReference>
<feature type="binding site" evidence="7">
    <location>
        <position position="50"/>
    </location>
    <ligand>
        <name>NADP(+)</name>
        <dbReference type="ChEBI" id="CHEBI:58349"/>
    </ligand>
</feature>